<evidence type="ECO:0000313" key="1">
    <source>
        <dbReference type="EMBL" id="CAF1370606.1"/>
    </source>
</evidence>
<evidence type="ECO:0000313" key="3">
    <source>
        <dbReference type="Proteomes" id="UP000663836"/>
    </source>
</evidence>
<dbReference type="Proteomes" id="UP000663836">
    <property type="component" value="Unassembled WGS sequence"/>
</dbReference>
<protein>
    <submittedName>
        <fullName evidence="2">Uncharacterized protein</fullName>
    </submittedName>
</protein>
<dbReference type="InterPro" id="IPR038622">
    <property type="entry name" value="CDPS_sf"/>
</dbReference>
<dbReference type="AlphaFoldDB" id="A0A819TTQ2"/>
<evidence type="ECO:0000313" key="2">
    <source>
        <dbReference type="EMBL" id="CAF4083367.1"/>
    </source>
</evidence>
<dbReference type="EMBL" id="CAJOBD010007307">
    <property type="protein sequence ID" value="CAF4083367.1"/>
    <property type="molecule type" value="Genomic_DNA"/>
</dbReference>
<organism evidence="2 3">
    <name type="scientific">Rotaria sordida</name>
    <dbReference type="NCBI Taxonomy" id="392033"/>
    <lineage>
        <taxon>Eukaryota</taxon>
        <taxon>Metazoa</taxon>
        <taxon>Spiralia</taxon>
        <taxon>Gnathifera</taxon>
        <taxon>Rotifera</taxon>
        <taxon>Eurotatoria</taxon>
        <taxon>Bdelloidea</taxon>
        <taxon>Philodinida</taxon>
        <taxon>Philodinidae</taxon>
        <taxon>Rotaria</taxon>
    </lineage>
</organism>
<dbReference type="EMBL" id="CAJNOT010003206">
    <property type="protein sequence ID" value="CAF1370606.1"/>
    <property type="molecule type" value="Genomic_DNA"/>
</dbReference>
<dbReference type="Gene3D" id="3.40.50.11710">
    <property type="entry name" value="Cyclodipeptide synthase"/>
    <property type="match status" value="1"/>
</dbReference>
<accession>A0A819TTQ2</accession>
<proteinExistence type="predicted"/>
<gene>
    <name evidence="2" type="ORF">JBS370_LOCUS30833</name>
    <name evidence="1" type="ORF">ZHD862_LOCUS31573</name>
</gene>
<dbReference type="GO" id="GO:0016755">
    <property type="term" value="F:aminoacyltransferase activity"/>
    <property type="evidence" value="ECO:0007669"/>
    <property type="project" value="InterPro"/>
</dbReference>
<dbReference type="Proteomes" id="UP000663864">
    <property type="component" value="Unassembled WGS sequence"/>
</dbReference>
<reference evidence="2" key="1">
    <citation type="submission" date="2021-02" db="EMBL/GenBank/DDBJ databases">
        <authorList>
            <person name="Nowell W R."/>
        </authorList>
    </citation>
    <scope>NUCLEOTIDE SEQUENCE</scope>
</reference>
<comment type="caution">
    <text evidence="2">The sequence shown here is derived from an EMBL/GenBank/DDBJ whole genome shotgun (WGS) entry which is preliminary data.</text>
</comment>
<name>A0A819TTQ2_9BILA</name>
<sequence length="355" mass="40654">MESNIPCKNLLLQLPSCIENIDDNKISRSSSTVSSNSSFNDDEWTSLTRISYEHDNNDTLSSVKNTDIIAQVYPNIIQVPWQDELIIESDTNNPLHVCLGISPSQFRRLIPSKRDAAQKLPRVAILYAQMAIEYTFEQIKQSKENSNSMSLVVLIVDAIQKYNFAAFNNKQLKTGTALKYALEEGDQLINIFKEARSQLSPEIAQRVTIIRWHDICTDNYNEYVNILQTHAINNKQFAEFVDAVVQIFIKVRKPNGHVTEEKRLILREYVLNELPALTRGIVYNNHHYPIIVHPILSSGDTKNNDQRNVMLCLLNYVRHSSELCNYLNLFEEEQICEVYDIAMPAFTPSISILTS</sequence>